<evidence type="ECO:0000259" key="4">
    <source>
        <dbReference type="PROSITE" id="PS51186"/>
    </source>
</evidence>
<gene>
    <name evidence="5" type="ORF">ASN18_2558</name>
</gene>
<dbReference type="RefSeq" id="WP_157072985.1">
    <property type="nucleotide sequence ID" value="NZ_LNQR01000091.1"/>
</dbReference>
<comment type="function">
    <text evidence="3">Acetylates the N-terminal alanine of ribosomal protein bS18.</text>
</comment>
<dbReference type="Gene3D" id="3.40.630.30">
    <property type="match status" value="1"/>
</dbReference>
<dbReference type="EMBL" id="LNQR01000091">
    <property type="protein sequence ID" value="KWT82072.1"/>
    <property type="molecule type" value="Genomic_DNA"/>
</dbReference>
<sequence length="151" mass="17310">MPAAEIHNMTVQDMTRVIEIEKQSFTHKWSLNNFISELLHPDSICKTACVDDSGTAVGYICVRLMVDEVHILKLAVHPDYRRRHIGSILVKHVMAEVIKDFAVILEVRVSNLPAICLYDSLGFKSLYTRRRYYAEPEEDAVVMAFDLNSRD</sequence>
<dbReference type="Pfam" id="PF00583">
    <property type="entry name" value="Acetyltransf_1"/>
    <property type="match status" value="1"/>
</dbReference>
<feature type="domain" description="N-acetyltransferase" evidence="4">
    <location>
        <begin position="4"/>
        <end position="148"/>
    </location>
</feature>
<evidence type="ECO:0000256" key="3">
    <source>
        <dbReference type="RuleBase" id="RU363094"/>
    </source>
</evidence>
<keyword evidence="1" id="KW-0808">Transferase</keyword>
<dbReference type="PROSITE" id="PS51186">
    <property type="entry name" value="GNAT"/>
    <property type="match status" value="1"/>
</dbReference>
<protein>
    <recommendedName>
        <fullName evidence="3">[Ribosomal protein bS18]-alanine N-acetyltransferase</fullName>
        <ecNumber evidence="3">2.3.1.266</ecNumber>
    </recommendedName>
</protein>
<accession>A0ABR5SCQ6</accession>
<evidence type="ECO:0000313" key="5">
    <source>
        <dbReference type="EMBL" id="KWT82072.1"/>
    </source>
</evidence>
<evidence type="ECO:0000256" key="1">
    <source>
        <dbReference type="ARBA" id="ARBA00022679"/>
    </source>
</evidence>
<comment type="subcellular location">
    <subcellularLocation>
        <location evidence="3">Cytoplasm</location>
    </subcellularLocation>
</comment>
<evidence type="ECO:0000313" key="6">
    <source>
        <dbReference type="Proteomes" id="UP000060487"/>
    </source>
</evidence>
<comment type="caution">
    <text evidence="5">The sequence shown here is derived from an EMBL/GenBank/DDBJ whole genome shotgun (WGS) entry which is preliminary data.</text>
</comment>
<dbReference type="Proteomes" id="UP000060487">
    <property type="component" value="Unassembled WGS sequence"/>
</dbReference>
<dbReference type="NCBIfam" id="TIGR01575">
    <property type="entry name" value="rimI"/>
    <property type="match status" value="1"/>
</dbReference>
<dbReference type="EC" id="2.3.1.266" evidence="3"/>
<dbReference type="InterPro" id="IPR000182">
    <property type="entry name" value="GNAT_dom"/>
</dbReference>
<organism evidence="5 6">
    <name type="scientific">Candidatus Magnetominusculus xianensis</name>
    <dbReference type="NCBI Taxonomy" id="1748249"/>
    <lineage>
        <taxon>Bacteria</taxon>
        <taxon>Pseudomonadati</taxon>
        <taxon>Nitrospirota</taxon>
        <taxon>Nitrospiria</taxon>
        <taxon>Nitrospirales</taxon>
        <taxon>Nitrospiraceae</taxon>
        <taxon>Candidatus Magnetominusculus</taxon>
    </lineage>
</organism>
<dbReference type="InterPro" id="IPR051556">
    <property type="entry name" value="N-term/lysine_N-AcTrnsfr"/>
</dbReference>
<dbReference type="PANTHER" id="PTHR42919">
    <property type="entry name" value="N-ALPHA-ACETYLTRANSFERASE"/>
    <property type="match status" value="1"/>
</dbReference>
<keyword evidence="6" id="KW-1185">Reference proteome</keyword>
<name>A0ABR5SCQ6_9BACT</name>
<proteinExistence type="inferred from homology"/>
<dbReference type="CDD" id="cd04301">
    <property type="entry name" value="NAT_SF"/>
    <property type="match status" value="1"/>
</dbReference>
<dbReference type="SUPFAM" id="SSF55729">
    <property type="entry name" value="Acyl-CoA N-acyltransferases (Nat)"/>
    <property type="match status" value="1"/>
</dbReference>
<dbReference type="PANTHER" id="PTHR42919:SF8">
    <property type="entry name" value="N-ALPHA-ACETYLTRANSFERASE 50"/>
    <property type="match status" value="1"/>
</dbReference>
<comment type="catalytic activity">
    <reaction evidence="3">
        <text>N-terminal L-alanyl-[ribosomal protein bS18] + acetyl-CoA = N-terminal N(alpha)-acetyl-L-alanyl-[ribosomal protein bS18] + CoA + H(+)</text>
        <dbReference type="Rhea" id="RHEA:43756"/>
        <dbReference type="Rhea" id="RHEA-COMP:10676"/>
        <dbReference type="Rhea" id="RHEA-COMP:10677"/>
        <dbReference type="ChEBI" id="CHEBI:15378"/>
        <dbReference type="ChEBI" id="CHEBI:57287"/>
        <dbReference type="ChEBI" id="CHEBI:57288"/>
        <dbReference type="ChEBI" id="CHEBI:64718"/>
        <dbReference type="ChEBI" id="CHEBI:83683"/>
        <dbReference type="EC" id="2.3.1.266"/>
    </reaction>
</comment>
<evidence type="ECO:0000256" key="2">
    <source>
        <dbReference type="ARBA" id="ARBA00023315"/>
    </source>
</evidence>
<keyword evidence="3" id="KW-0963">Cytoplasm</keyword>
<reference evidence="5 6" key="1">
    <citation type="submission" date="2015-11" db="EMBL/GenBank/DDBJ databases">
        <authorList>
            <person name="Lin W."/>
        </authorList>
    </citation>
    <scope>NUCLEOTIDE SEQUENCE [LARGE SCALE GENOMIC DNA]</scope>
    <source>
        <strain evidence="5 6">HCH-1</strain>
    </source>
</reference>
<comment type="similarity">
    <text evidence="3">Belongs to the acetyltransferase family. RimI subfamily.</text>
</comment>
<keyword evidence="2" id="KW-0012">Acyltransferase</keyword>
<dbReference type="InterPro" id="IPR006464">
    <property type="entry name" value="AcTrfase_RimI/Ard1"/>
</dbReference>
<dbReference type="InterPro" id="IPR016181">
    <property type="entry name" value="Acyl_CoA_acyltransferase"/>
</dbReference>